<evidence type="ECO:0000313" key="10">
    <source>
        <dbReference type="Ensembl" id="ENSCSEP00000026696.1"/>
    </source>
</evidence>
<dbReference type="Ensembl" id="ENSCSET00000027049.1">
    <property type="protein sequence ID" value="ENSCSEP00000026696.1"/>
    <property type="gene ID" value="ENSCSEG00000017051.1"/>
</dbReference>
<reference evidence="10" key="3">
    <citation type="submission" date="2025-09" db="UniProtKB">
        <authorList>
            <consortium name="Ensembl"/>
        </authorList>
    </citation>
    <scope>IDENTIFICATION</scope>
</reference>
<dbReference type="Proteomes" id="UP000265120">
    <property type="component" value="Chromosome 12"/>
</dbReference>
<dbReference type="RefSeq" id="XP_008320736.1">
    <property type="nucleotide sequence ID" value="XM_008322514.3"/>
</dbReference>
<evidence type="ECO:0000256" key="8">
    <source>
        <dbReference type="ARBA" id="ARBA00023303"/>
    </source>
</evidence>
<organism evidence="10 11">
    <name type="scientific">Cynoglossus semilaevis</name>
    <name type="common">Tongue sole</name>
    <dbReference type="NCBI Taxonomy" id="244447"/>
    <lineage>
        <taxon>Eukaryota</taxon>
        <taxon>Metazoa</taxon>
        <taxon>Chordata</taxon>
        <taxon>Craniata</taxon>
        <taxon>Vertebrata</taxon>
        <taxon>Euteleostomi</taxon>
        <taxon>Actinopterygii</taxon>
        <taxon>Neopterygii</taxon>
        <taxon>Teleostei</taxon>
        <taxon>Neoteleostei</taxon>
        <taxon>Acanthomorphata</taxon>
        <taxon>Carangaria</taxon>
        <taxon>Pleuronectiformes</taxon>
        <taxon>Pleuronectoidei</taxon>
        <taxon>Cynoglossidae</taxon>
        <taxon>Cynoglossinae</taxon>
        <taxon>Cynoglossus</taxon>
    </lineage>
</organism>
<evidence type="ECO:0000256" key="4">
    <source>
        <dbReference type="ARBA" id="ARBA00022692"/>
    </source>
</evidence>
<feature type="transmembrane region" description="Helical" evidence="9">
    <location>
        <begin position="21"/>
        <end position="37"/>
    </location>
</feature>
<dbReference type="CTD" id="119395"/>
<dbReference type="InterPro" id="IPR029569">
    <property type="entry name" value="CALHM"/>
</dbReference>
<dbReference type="GO" id="GO:0005261">
    <property type="term" value="F:monoatomic cation channel activity"/>
    <property type="evidence" value="ECO:0007669"/>
    <property type="project" value="TreeGrafter"/>
</dbReference>
<keyword evidence="5 9" id="KW-1133">Transmembrane helix</keyword>
<keyword evidence="3" id="KW-0813">Transport</keyword>
<dbReference type="GeneTree" id="ENSGT01030000234610"/>
<evidence type="ECO:0000256" key="5">
    <source>
        <dbReference type="ARBA" id="ARBA00022989"/>
    </source>
</evidence>
<reference evidence="10" key="2">
    <citation type="submission" date="2025-08" db="UniProtKB">
        <authorList>
            <consortium name="Ensembl"/>
        </authorList>
    </citation>
    <scope>IDENTIFICATION</scope>
</reference>
<evidence type="ECO:0000256" key="1">
    <source>
        <dbReference type="ARBA" id="ARBA00004141"/>
    </source>
</evidence>
<sequence>MERLKLVLQYFQSNSESISNGICIILALVSVKLYTSFDFNCPCLPQYNKLYSLGVMIVPPVILFFFGVLINRHAGVMMDEWMRPVGNRSKNPVVVKYLFSAMIQRALLAPMVWILVTLLDGKIFICAFSVSVDPALFSGFPNDTDLNVMTIMSKVPCKEDLIFRNSSFRKAVFRYIRCYSQAVGWSILLLLIILGALARIFKPFLDDNASSMQTRYWSNYLDVEQKLFDETCVLHAREFAHKCVVQFFEEMREDVSVYLPPPFIAGHCFEEWEDAEKEKLHGITRQEQMDELLSKWYYSKPKLDVTWEAQRSRAWVSWRKHRGKVKYSDV</sequence>
<evidence type="ECO:0000256" key="3">
    <source>
        <dbReference type="ARBA" id="ARBA00022448"/>
    </source>
</evidence>
<feature type="transmembrane region" description="Helical" evidence="9">
    <location>
        <begin position="106"/>
        <end position="130"/>
    </location>
</feature>
<keyword evidence="6" id="KW-0406">Ion transport</keyword>
<evidence type="ECO:0000313" key="11">
    <source>
        <dbReference type="Proteomes" id="UP000265120"/>
    </source>
</evidence>
<dbReference type="Pfam" id="PF14798">
    <property type="entry name" value="Ca_hom_mod"/>
    <property type="match status" value="1"/>
</dbReference>
<dbReference type="AlphaFoldDB" id="A0A3P8WMF1"/>
<dbReference type="FunCoup" id="A0A3P8WMF1">
    <property type="interactions" value="960"/>
</dbReference>
<comment type="subcellular location">
    <subcellularLocation>
        <location evidence="1">Membrane</location>
        <topology evidence="1">Multi-pass membrane protein</topology>
    </subcellularLocation>
</comment>
<proteinExistence type="inferred from homology"/>
<feature type="transmembrane region" description="Helical" evidence="9">
    <location>
        <begin position="49"/>
        <end position="70"/>
    </location>
</feature>
<protein>
    <submittedName>
        <fullName evidence="10">Calcium homeostasis modulator 3</fullName>
    </submittedName>
</protein>
<evidence type="ECO:0000256" key="9">
    <source>
        <dbReference type="SAM" id="Phobius"/>
    </source>
</evidence>
<dbReference type="GeneID" id="103387752"/>
<dbReference type="GO" id="GO:1904669">
    <property type="term" value="P:ATP export"/>
    <property type="evidence" value="ECO:0007669"/>
    <property type="project" value="UniProtKB-ARBA"/>
</dbReference>
<name>A0A3P8WMF1_CYNSE</name>
<dbReference type="PANTHER" id="PTHR32261:SF7">
    <property type="entry name" value="CALCIUM HOMEOSTASIS MODULATOR PROTEIN 3"/>
    <property type="match status" value="1"/>
</dbReference>
<keyword evidence="11" id="KW-1185">Reference proteome</keyword>
<evidence type="ECO:0000256" key="6">
    <source>
        <dbReference type="ARBA" id="ARBA00023065"/>
    </source>
</evidence>
<dbReference type="GO" id="GO:0005886">
    <property type="term" value="C:plasma membrane"/>
    <property type="evidence" value="ECO:0007669"/>
    <property type="project" value="TreeGrafter"/>
</dbReference>
<evidence type="ECO:0000256" key="2">
    <source>
        <dbReference type="ARBA" id="ARBA00008497"/>
    </source>
</evidence>
<accession>A0A3P8WMF1</accession>
<keyword evidence="7 9" id="KW-0472">Membrane</keyword>
<dbReference type="InParanoid" id="A0A3P8WMF1"/>
<reference evidence="10 11" key="1">
    <citation type="journal article" date="2014" name="Nat. Genet.">
        <title>Whole-genome sequence of a flatfish provides insights into ZW sex chromosome evolution and adaptation to a benthic lifestyle.</title>
        <authorList>
            <person name="Chen S."/>
            <person name="Zhang G."/>
            <person name="Shao C."/>
            <person name="Huang Q."/>
            <person name="Liu G."/>
            <person name="Zhang P."/>
            <person name="Song W."/>
            <person name="An N."/>
            <person name="Chalopin D."/>
            <person name="Volff J.N."/>
            <person name="Hong Y."/>
            <person name="Li Q."/>
            <person name="Sha Z."/>
            <person name="Zhou H."/>
            <person name="Xie M."/>
            <person name="Yu Q."/>
            <person name="Liu Y."/>
            <person name="Xiang H."/>
            <person name="Wang N."/>
            <person name="Wu K."/>
            <person name="Yang C."/>
            <person name="Zhou Q."/>
            <person name="Liao X."/>
            <person name="Yang L."/>
            <person name="Hu Q."/>
            <person name="Zhang J."/>
            <person name="Meng L."/>
            <person name="Jin L."/>
            <person name="Tian Y."/>
            <person name="Lian J."/>
            <person name="Yang J."/>
            <person name="Miao G."/>
            <person name="Liu S."/>
            <person name="Liang Z."/>
            <person name="Yan F."/>
            <person name="Li Y."/>
            <person name="Sun B."/>
            <person name="Zhang H."/>
            <person name="Zhang J."/>
            <person name="Zhu Y."/>
            <person name="Du M."/>
            <person name="Zhao Y."/>
            <person name="Schartl M."/>
            <person name="Tang Q."/>
            <person name="Wang J."/>
        </authorList>
    </citation>
    <scope>NUCLEOTIDE SEQUENCE</scope>
</reference>
<dbReference type="OrthoDB" id="5978124at2759"/>
<dbReference type="PANTHER" id="PTHR32261">
    <property type="entry name" value="CALCIUM HOMEOSTASIS MODULATOR PROTEIN"/>
    <property type="match status" value="1"/>
</dbReference>
<keyword evidence="4 9" id="KW-0812">Transmembrane</keyword>
<dbReference type="OMA" id="RCWSQAL"/>
<dbReference type="KEGG" id="csem:103387752"/>
<evidence type="ECO:0000256" key="7">
    <source>
        <dbReference type="ARBA" id="ARBA00023136"/>
    </source>
</evidence>
<keyword evidence="8" id="KW-0407">Ion channel</keyword>
<feature type="transmembrane region" description="Helical" evidence="9">
    <location>
        <begin position="182"/>
        <end position="201"/>
    </location>
</feature>
<comment type="similarity">
    <text evidence="2">Belongs to the CALHM family.</text>
</comment>
<dbReference type="STRING" id="244447.ENSCSEP00000026696"/>